<dbReference type="GO" id="GO:0043066">
    <property type="term" value="P:negative regulation of apoptotic process"/>
    <property type="evidence" value="ECO:0007669"/>
    <property type="project" value="TreeGrafter"/>
</dbReference>
<dbReference type="PANTHER" id="PTHR11418:SF0">
    <property type="entry name" value="PRO-GLUCAGON"/>
    <property type="match status" value="1"/>
</dbReference>
<feature type="domain" description="Glucagon / GIP / secretin / VIP family" evidence="5">
    <location>
        <begin position="55"/>
        <end position="77"/>
    </location>
</feature>
<dbReference type="GO" id="GO:0005179">
    <property type="term" value="F:hormone activity"/>
    <property type="evidence" value="ECO:0007669"/>
    <property type="project" value="InterPro"/>
</dbReference>
<dbReference type="RefSeq" id="XP_020654037.1">
    <property type="nucleotide sequence ID" value="XM_020798378.2"/>
</dbReference>
<evidence type="ECO:0000256" key="1">
    <source>
        <dbReference type="ARBA" id="ARBA00004613"/>
    </source>
</evidence>
<dbReference type="PROSITE" id="PS00260">
    <property type="entry name" value="GLUCAGON"/>
    <property type="match status" value="2"/>
</dbReference>
<evidence type="ECO:0000313" key="6">
    <source>
        <dbReference type="Proteomes" id="UP001652642"/>
    </source>
</evidence>
<dbReference type="Proteomes" id="UP001652642">
    <property type="component" value="Chromosome 1"/>
</dbReference>
<protein>
    <submittedName>
        <fullName evidence="7">Pro-glucagon isoform X1</fullName>
    </submittedName>
</protein>
<dbReference type="GO" id="GO:0005615">
    <property type="term" value="C:extracellular space"/>
    <property type="evidence" value="ECO:0007669"/>
    <property type="project" value="TreeGrafter"/>
</dbReference>
<evidence type="ECO:0000256" key="3">
    <source>
        <dbReference type="ARBA" id="ARBA00022525"/>
    </source>
</evidence>
<evidence type="ECO:0000256" key="4">
    <source>
        <dbReference type="SAM" id="SignalP"/>
    </source>
</evidence>
<dbReference type="InterPro" id="IPR000532">
    <property type="entry name" value="Glucagon_GIP_secretin_VIP"/>
</dbReference>
<sequence length="207" mass="23735">MNMKSTYFVAGLLLMIIQSSWQSPLQETEEKTRSFKASQAEPLDDSRQLNEVKRHSQGTFTSDYSKFLDTRRAQDFVQWLMNTKRSGQQGPEEKEKESLLDQLSSNGLARRHADYERHADGTYTSDISSYLEGQAAKDFIAWLMNGRGRRDFSEGGAGTVEEVGRRHADGTFTSDYNKLLDDLATQEFLKWLINQKVTQRDVLGEYQ</sequence>
<keyword evidence="6" id="KW-1185">Reference proteome</keyword>
<dbReference type="GO" id="GO:0031769">
    <property type="term" value="F:glucagon receptor binding"/>
    <property type="evidence" value="ECO:0007669"/>
    <property type="project" value="TreeGrafter"/>
</dbReference>
<dbReference type="GO" id="GO:0007188">
    <property type="term" value="P:adenylate cyclase-modulating G protein-coupled receptor signaling pathway"/>
    <property type="evidence" value="ECO:0007669"/>
    <property type="project" value="TreeGrafter"/>
</dbReference>
<feature type="domain" description="Glucagon / GIP / secretin / VIP family" evidence="5">
    <location>
        <begin position="167"/>
        <end position="189"/>
    </location>
</feature>
<keyword evidence="4" id="KW-0732">Signal</keyword>
<dbReference type="Gene3D" id="6.10.250.590">
    <property type="match status" value="3"/>
</dbReference>
<dbReference type="OrthoDB" id="9904258at2759"/>
<dbReference type="KEGG" id="pvt:110081577"/>
<dbReference type="GO" id="GO:0010737">
    <property type="term" value="P:protein kinase A signaling"/>
    <property type="evidence" value="ECO:0007669"/>
    <property type="project" value="TreeGrafter"/>
</dbReference>
<reference evidence="6" key="1">
    <citation type="submission" date="2025-05" db="UniProtKB">
        <authorList>
            <consortium name="RefSeq"/>
        </authorList>
    </citation>
    <scope>NUCLEOTIDE SEQUENCE [LARGE SCALE GENOMIC DNA]</scope>
</reference>
<dbReference type="InParanoid" id="A0A6J0U071"/>
<dbReference type="SMART" id="SM00070">
    <property type="entry name" value="GLUCA"/>
    <property type="match status" value="3"/>
</dbReference>
<evidence type="ECO:0000313" key="7">
    <source>
        <dbReference type="RefSeq" id="XP_020654037.1"/>
    </source>
</evidence>
<dbReference type="GeneID" id="110081577"/>
<dbReference type="CTD" id="2641"/>
<dbReference type="GO" id="GO:0035774">
    <property type="term" value="P:positive regulation of insulin secretion involved in cellular response to glucose stimulus"/>
    <property type="evidence" value="ECO:0007669"/>
    <property type="project" value="TreeGrafter"/>
</dbReference>
<dbReference type="InterPro" id="IPR015550">
    <property type="entry name" value="Glucagon"/>
</dbReference>
<comment type="subcellular location">
    <subcellularLocation>
        <location evidence="1">Secreted</location>
    </subcellularLocation>
</comment>
<evidence type="ECO:0000256" key="2">
    <source>
        <dbReference type="ARBA" id="ARBA00008369"/>
    </source>
</evidence>
<dbReference type="FunCoup" id="A0A6J0U071">
    <property type="interactions" value="7"/>
</dbReference>
<reference evidence="7" key="2">
    <citation type="submission" date="2025-08" db="UniProtKB">
        <authorList>
            <consortium name="RefSeq"/>
        </authorList>
    </citation>
    <scope>IDENTIFICATION</scope>
</reference>
<comment type="similarity">
    <text evidence="2">Belongs to the glucagon family.</text>
</comment>
<feature type="signal peptide" evidence="4">
    <location>
        <begin position="1"/>
        <end position="22"/>
    </location>
</feature>
<dbReference type="PANTHER" id="PTHR11418">
    <property type="entry name" value="GLUCAGON"/>
    <property type="match status" value="1"/>
</dbReference>
<accession>A0A6J0U071</accession>
<dbReference type="Pfam" id="PF00123">
    <property type="entry name" value="Hormone_2"/>
    <property type="match status" value="3"/>
</dbReference>
<dbReference type="PRINTS" id="PR00275">
    <property type="entry name" value="GLUCAGON"/>
</dbReference>
<evidence type="ECO:0000259" key="5">
    <source>
        <dbReference type="PROSITE" id="PS00260"/>
    </source>
</evidence>
<name>A0A6J0U071_9SAUR</name>
<feature type="chain" id="PRO_5026925518" evidence="4">
    <location>
        <begin position="23"/>
        <end position="207"/>
    </location>
</feature>
<organism evidence="6 7">
    <name type="scientific">Pogona vitticeps</name>
    <name type="common">central bearded dragon</name>
    <dbReference type="NCBI Taxonomy" id="103695"/>
    <lineage>
        <taxon>Eukaryota</taxon>
        <taxon>Metazoa</taxon>
        <taxon>Chordata</taxon>
        <taxon>Craniata</taxon>
        <taxon>Vertebrata</taxon>
        <taxon>Euteleostomi</taxon>
        <taxon>Lepidosauria</taxon>
        <taxon>Squamata</taxon>
        <taxon>Bifurcata</taxon>
        <taxon>Unidentata</taxon>
        <taxon>Episquamata</taxon>
        <taxon>Toxicofera</taxon>
        <taxon>Iguania</taxon>
        <taxon>Acrodonta</taxon>
        <taxon>Agamidae</taxon>
        <taxon>Amphibolurinae</taxon>
        <taxon>Pogona</taxon>
    </lineage>
</organism>
<gene>
    <name evidence="7" type="primary">GCG</name>
</gene>
<dbReference type="AlphaFoldDB" id="A0A6J0U071"/>
<proteinExistence type="inferred from homology"/>
<keyword evidence="3" id="KW-0964">Secreted</keyword>